<gene>
    <name evidence="11" type="primary">LOC115886302</name>
</gene>
<keyword evidence="7 8" id="KW-0675">Receptor</keyword>
<dbReference type="InterPro" id="IPR009318">
    <property type="entry name" value="Gustatory_rcpt"/>
</dbReference>
<feature type="transmembrane region" description="Helical" evidence="9">
    <location>
        <begin position="281"/>
        <end position="299"/>
    </location>
</feature>
<dbReference type="Proteomes" id="UP000504635">
    <property type="component" value="Unplaced"/>
</dbReference>
<dbReference type="AlphaFoldDB" id="A0A6J2YD27"/>
<dbReference type="GO" id="GO:0050916">
    <property type="term" value="P:sensory perception of sweet taste"/>
    <property type="evidence" value="ECO:0007669"/>
    <property type="project" value="UniProtKB-ARBA"/>
</dbReference>
<dbReference type="OrthoDB" id="5800391at2759"/>
<dbReference type="GO" id="GO:0007165">
    <property type="term" value="P:signal transduction"/>
    <property type="evidence" value="ECO:0007669"/>
    <property type="project" value="UniProtKB-KW"/>
</dbReference>
<keyword evidence="8" id="KW-0807">Transducer</keyword>
<evidence type="ECO:0000256" key="7">
    <source>
        <dbReference type="ARBA" id="ARBA00023170"/>
    </source>
</evidence>
<dbReference type="GO" id="GO:0008527">
    <property type="term" value="F:taste receptor activity"/>
    <property type="evidence" value="ECO:0007669"/>
    <property type="project" value="InterPro"/>
</dbReference>
<dbReference type="GO" id="GO:0005886">
    <property type="term" value="C:plasma membrane"/>
    <property type="evidence" value="ECO:0007669"/>
    <property type="project" value="UniProtKB-SubCell"/>
</dbReference>
<dbReference type="GeneID" id="115886302"/>
<keyword evidence="4 9" id="KW-0812">Transmembrane</keyword>
<keyword evidence="3" id="KW-1003">Cell membrane</keyword>
<feature type="transmembrane region" description="Helical" evidence="9">
    <location>
        <begin position="360"/>
        <end position="378"/>
    </location>
</feature>
<dbReference type="PIRSF" id="PIRSF038981">
    <property type="entry name" value="GRP"/>
    <property type="match status" value="1"/>
</dbReference>
<dbReference type="RefSeq" id="XP_030761256.1">
    <property type="nucleotide sequence ID" value="XM_030905396.1"/>
</dbReference>
<feature type="transmembrane region" description="Helical" evidence="9">
    <location>
        <begin position="151"/>
        <end position="172"/>
    </location>
</feature>
<feature type="transmembrane region" description="Helical" evidence="9">
    <location>
        <begin position="196"/>
        <end position="214"/>
    </location>
</feature>
<feature type="transmembrane region" description="Helical" evidence="9">
    <location>
        <begin position="67"/>
        <end position="88"/>
    </location>
</feature>
<comment type="subcellular location">
    <subcellularLocation>
        <location evidence="1">Cell membrane</location>
        <topology evidence="1">Multi-pass membrane protein</topology>
    </subcellularLocation>
</comment>
<evidence type="ECO:0000256" key="1">
    <source>
        <dbReference type="ARBA" id="ARBA00004651"/>
    </source>
</evidence>
<accession>A0A6J2YD27</accession>
<protein>
    <recommendedName>
        <fullName evidence="8">Gustatory receptor</fullName>
    </recommendedName>
</protein>
<dbReference type="Pfam" id="PF06151">
    <property type="entry name" value="Trehalose_recp"/>
    <property type="match status" value="2"/>
</dbReference>
<feature type="transmembrane region" description="Helical" evidence="9">
    <location>
        <begin position="29"/>
        <end position="46"/>
    </location>
</feature>
<evidence type="ECO:0000256" key="9">
    <source>
        <dbReference type="SAM" id="Phobius"/>
    </source>
</evidence>
<dbReference type="PANTHER" id="PTHR21421:SF29">
    <property type="entry name" value="GUSTATORY RECEPTOR 5A FOR TREHALOSE-RELATED"/>
    <property type="match status" value="1"/>
</dbReference>
<evidence type="ECO:0000256" key="5">
    <source>
        <dbReference type="ARBA" id="ARBA00022989"/>
    </source>
</evidence>
<proteinExistence type="inferred from homology"/>
<evidence type="ECO:0000313" key="10">
    <source>
        <dbReference type="Proteomes" id="UP000504635"/>
    </source>
</evidence>
<keyword evidence="10" id="KW-1185">Reference proteome</keyword>
<evidence type="ECO:0000256" key="4">
    <source>
        <dbReference type="ARBA" id="ARBA00022692"/>
    </source>
</evidence>
<comment type="function">
    <text evidence="8">Plays a role in the sugar gustatory response.</text>
</comment>
<evidence type="ECO:0000256" key="2">
    <source>
        <dbReference type="ARBA" id="ARBA00005327"/>
    </source>
</evidence>
<organism evidence="10 11">
    <name type="scientific">Sitophilus oryzae</name>
    <name type="common">Rice weevil</name>
    <name type="synonym">Curculio oryzae</name>
    <dbReference type="NCBI Taxonomy" id="7048"/>
    <lineage>
        <taxon>Eukaryota</taxon>
        <taxon>Metazoa</taxon>
        <taxon>Ecdysozoa</taxon>
        <taxon>Arthropoda</taxon>
        <taxon>Hexapoda</taxon>
        <taxon>Insecta</taxon>
        <taxon>Pterygota</taxon>
        <taxon>Neoptera</taxon>
        <taxon>Endopterygota</taxon>
        <taxon>Coleoptera</taxon>
        <taxon>Polyphaga</taxon>
        <taxon>Cucujiformia</taxon>
        <taxon>Curculionidae</taxon>
        <taxon>Dryophthorinae</taxon>
        <taxon>Sitophilus</taxon>
    </lineage>
</organism>
<feature type="transmembrane region" description="Helical" evidence="9">
    <location>
        <begin position="100"/>
        <end position="117"/>
    </location>
</feature>
<evidence type="ECO:0000256" key="3">
    <source>
        <dbReference type="ARBA" id="ARBA00022475"/>
    </source>
</evidence>
<sequence>MNLPNFLLRRTKVEQIQKGYKSDDESRNIFISLKFFMVFSQVLGLLPQENIRRNLEDMRFKWLSFKMLYTIALICSLAVAVFSCLIYWATNGCSIDDIAIAVSYGGSLASMILYLQLAKSWEKLMRSWHSIDLTMNTNYGYPEMLDRKIKLFMAMFIFLGILDYMLCAGNLYEHLTNQYGKNLTTQIITVHSNLTWAFNDLFIIILSTALALRFQQISQRLNKERFKINPLSFWRSIREDYDRLASFCKELDSHISSIVLLSYFLNIFFLLIQLYHSLEPISLIVRKIYCIFSFGYLILKTSSVSLYAAWINDESKAPTNVLNSVDSSLYNVEIRRLLVQISFDKTALTGCKMFSVKRGIILSVASAIVTYELVLIQFSEANLYENTP</sequence>
<keyword evidence="5 9" id="KW-1133">Transmembrane helix</keyword>
<reference evidence="11" key="1">
    <citation type="submission" date="2025-08" db="UniProtKB">
        <authorList>
            <consortium name="RefSeq"/>
        </authorList>
    </citation>
    <scope>IDENTIFICATION</scope>
    <source>
        <tissue evidence="11">Gonads</tissue>
    </source>
</reference>
<evidence type="ECO:0000313" key="11">
    <source>
        <dbReference type="RefSeq" id="XP_030761256.1"/>
    </source>
</evidence>
<dbReference type="PANTHER" id="PTHR21421">
    <property type="entry name" value="GUSTATORY RECEPTOR"/>
    <property type="match status" value="1"/>
</dbReference>
<keyword evidence="6 9" id="KW-0472">Membrane</keyword>
<evidence type="ECO:0000256" key="6">
    <source>
        <dbReference type="ARBA" id="ARBA00023136"/>
    </source>
</evidence>
<evidence type="ECO:0000256" key="8">
    <source>
        <dbReference type="PIRNR" id="PIRNR038981"/>
    </source>
</evidence>
<feature type="transmembrane region" description="Helical" evidence="9">
    <location>
        <begin position="255"/>
        <end position="275"/>
    </location>
</feature>
<name>A0A6J2YD27_SITOR</name>
<comment type="similarity">
    <text evidence="2">Belongs to the insect chemoreceptor superfamily. Gustatory receptor (GR) family. Gr5a subfamily.</text>
</comment>